<evidence type="ECO:0000256" key="8">
    <source>
        <dbReference type="PIRSR" id="PIRSR608597-3"/>
    </source>
</evidence>
<dbReference type="Gene3D" id="1.10.530.10">
    <property type="match status" value="1"/>
</dbReference>
<keyword evidence="5" id="KW-0378">Hydrolase</keyword>
<evidence type="ECO:0000256" key="4">
    <source>
        <dbReference type="ARBA" id="ARBA00022638"/>
    </source>
</evidence>
<evidence type="ECO:0000256" key="5">
    <source>
        <dbReference type="ARBA" id="ARBA00022801"/>
    </source>
</evidence>
<keyword evidence="10" id="KW-1185">Reference proteome</keyword>
<accession>A0A3R7Q3Q0</accession>
<dbReference type="PROSITE" id="PS51909">
    <property type="entry name" value="LYSOZYME_I"/>
    <property type="match status" value="1"/>
</dbReference>
<dbReference type="GO" id="GO:0042742">
    <property type="term" value="P:defense response to bacterium"/>
    <property type="evidence" value="ECO:0007669"/>
    <property type="project" value="UniProtKB-KW"/>
</dbReference>
<dbReference type="AlphaFoldDB" id="A0A3R7Q3Q0"/>
<comment type="catalytic activity">
    <reaction evidence="1">
        <text>Hydrolysis of (1-&gt;4)-beta-linkages between N-acetylmuramic acid and N-acetyl-D-glucosamine residues in a peptidoglycan and between N-acetyl-D-glucosamine residues in chitodextrins.</text>
        <dbReference type="EC" id="3.2.1.17"/>
    </reaction>
</comment>
<dbReference type="GO" id="GO:0031640">
    <property type="term" value="P:killing of cells of another organism"/>
    <property type="evidence" value="ECO:0007669"/>
    <property type="project" value="UniProtKB-KW"/>
</dbReference>
<reference evidence="9 10" key="2">
    <citation type="submission" date="2019-01" db="EMBL/GenBank/DDBJ databases">
        <title>The decoding of complex shrimp genome reveals the adaptation for benthos swimmer, frequently molting mechanism and breeding impact on genome.</title>
        <authorList>
            <person name="Sun Y."/>
            <person name="Gao Y."/>
            <person name="Yu Y."/>
        </authorList>
    </citation>
    <scope>NUCLEOTIDE SEQUENCE [LARGE SCALE GENOMIC DNA]</scope>
    <source>
        <tissue evidence="9">Muscle</tissue>
    </source>
</reference>
<dbReference type="OrthoDB" id="6337871at2759"/>
<evidence type="ECO:0000313" key="10">
    <source>
        <dbReference type="Proteomes" id="UP000283509"/>
    </source>
</evidence>
<dbReference type="EMBL" id="QCYY01000340">
    <property type="protein sequence ID" value="ROT85264.1"/>
    <property type="molecule type" value="Genomic_DNA"/>
</dbReference>
<reference evidence="9 10" key="1">
    <citation type="submission" date="2018-04" db="EMBL/GenBank/DDBJ databases">
        <authorList>
            <person name="Zhang X."/>
            <person name="Yuan J."/>
            <person name="Li F."/>
            <person name="Xiang J."/>
        </authorList>
    </citation>
    <scope>NUCLEOTIDE SEQUENCE [LARGE SCALE GENOMIC DNA]</scope>
    <source>
        <tissue evidence="9">Muscle</tissue>
    </source>
</reference>
<proteinExistence type="predicted"/>
<keyword evidence="3" id="KW-0929">Antimicrobial</keyword>
<sequence>MCWASSNCSMPTPPCKMNGWGEVCGPWAITQPYWIDGGRLFNDFYKCVEDWKCNEDTVRNYLNFYVTDPDAKCQDYARTHAGGPLGAWNDSTLPYWYSVKECLDYGIFTPASV</sequence>
<dbReference type="PANTHER" id="PTHR11195">
    <property type="entry name" value="DESTABILASE-RELATED"/>
    <property type="match status" value="1"/>
</dbReference>
<dbReference type="Pfam" id="PF05497">
    <property type="entry name" value="Destabilase"/>
    <property type="match status" value="1"/>
</dbReference>
<dbReference type="EC" id="3.2.1.17" evidence="2"/>
<keyword evidence="6 8" id="KW-1015">Disulfide bond</keyword>
<comment type="caution">
    <text evidence="9">The sequence shown here is derived from an EMBL/GenBank/DDBJ whole genome shotgun (WGS) entry which is preliminary data.</text>
</comment>
<dbReference type="PANTHER" id="PTHR11195:SF13">
    <property type="entry name" value="INVERTEBRATE-TYPE LYSOZYME 2-RELATED"/>
    <property type="match status" value="1"/>
</dbReference>
<feature type="disulfide bond" evidence="8">
    <location>
        <begin position="2"/>
        <end position="8"/>
    </location>
</feature>
<organism evidence="9 10">
    <name type="scientific">Penaeus vannamei</name>
    <name type="common">Whiteleg shrimp</name>
    <name type="synonym">Litopenaeus vannamei</name>
    <dbReference type="NCBI Taxonomy" id="6689"/>
    <lineage>
        <taxon>Eukaryota</taxon>
        <taxon>Metazoa</taxon>
        <taxon>Ecdysozoa</taxon>
        <taxon>Arthropoda</taxon>
        <taxon>Crustacea</taxon>
        <taxon>Multicrustacea</taxon>
        <taxon>Malacostraca</taxon>
        <taxon>Eumalacostraca</taxon>
        <taxon>Eucarida</taxon>
        <taxon>Decapoda</taxon>
        <taxon>Dendrobranchiata</taxon>
        <taxon>Penaeoidea</taxon>
        <taxon>Penaeidae</taxon>
        <taxon>Penaeus</taxon>
    </lineage>
</organism>
<keyword evidence="7" id="KW-0326">Glycosidase</keyword>
<feature type="disulfide bond" evidence="8">
    <location>
        <begin position="47"/>
        <end position="53"/>
    </location>
</feature>
<name>A0A3R7Q3Q0_PENVA</name>
<evidence type="ECO:0000256" key="3">
    <source>
        <dbReference type="ARBA" id="ARBA00022529"/>
    </source>
</evidence>
<dbReference type="InterPro" id="IPR008597">
    <property type="entry name" value="Invert_lysozyme"/>
</dbReference>
<evidence type="ECO:0000256" key="6">
    <source>
        <dbReference type="ARBA" id="ARBA00023157"/>
    </source>
</evidence>
<dbReference type="Proteomes" id="UP000283509">
    <property type="component" value="Unassembled WGS sequence"/>
</dbReference>
<gene>
    <name evidence="9" type="ORF">C7M84_018412</name>
</gene>
<evidence type="ECO:0000313" key="9">
    <source>
        <dbReference type="EMBL" id="ROT85264.1"/>
    </source>
</evidence>
<dbReference type="GO" id="GO:0003796">
    <property type="term" value="F:lysozyme activity"/>
    <property type="evidence" value="ECO:0007669"/>
    <property type="project" value="UniProtKB-EC"/>
</dbReference>
<feature type="disulfide bond" evidence="8">
    <location>
        <begin position="15"/>
        <end position="24"/>
    </location>
</feature>
<protein>
    <recommendedName>
        <fullName evidence="2">lysozyme</fullName>
        <ecNumber evidence="2">3.2.1.17</ecNumber>
    </recommendedName>
</protein>
<evidence type="ECO:0000256" key="2">
    <source>
        <dbReference type="ARBA" id="ARBA00012732"/>
    </source>
</evidence>
<evidence type="ECO:0000256" key="1">
    <source>
        <dbReference type="ARBA" id="ARBA00000632"/>
    </source>
</evidence>
<evidence type="ECO:0000256" key="7">
    <source>
        <dbReference type="ARBA" id="ARBA00023295"/>
    </source>
</evidence>
<keyword evidence="4" id="KW-0081">Bacteriolytic enzyme</keyword>